<comment type="caution">
    <text evidence="4">The sequence shown here is derived from an EMBL/GenBank/DDBJ whole genome shotgun (WGS) entry which is preliminary data.</text>
</comment>
<dbReference type="Gene3D" id="2.60.210.10">
    <property type="entry name" value="Apoptosis, Tumor Necrosis Factor Receptor Associated Protein 2, Chain A"/>
    <property type="match status" value="1"/>
</dbReference>
<name>A0A8H4AD53_GIGMA</name>
<gene>
    <name evidence="4" type="ORF">F8M41_023618</name>
</gene>
<dbReference type="Gene3D" id="3.90.70.10">
    <property type="entry name" value="Cysteine proteinases"/>
    <property type="match status" value="1"/>
</dbReference>
<dbReference type="InterPro" id="IPR024729">
    <property type="entry name" value="USP7_ICP0-binding_dom"/>
</dbReference>
<dbReference type="PANTHER" id="PTHR24006:SF644">
    <property type="entry name" value="UBIQUITIN CARBOXYL-TERMINAL HYDROLASE 7"/>
    <property type="match status" value="1"/>
</dbReference>
<dbReference type="InterPro" id="IPR002083">
    <property type="entry name" value="MATH/TRAF_dom"/>
</dbReference>
<dbReference type="GO" id="GO:0004843">
    <property type="term" value="F:cysteine-type deubiquitinase activity"/>
    <property type="evidence" value="ECO:0007669"/>
    <property type="project" value="InterPro"/>
</dbReference>
<dbReference type="SMART" id="SM00061">
    <property type="entry name" value="MATH"/>
    <property type="match status" value="1"/>
</dbReference>
<dbReference type="InterPro" id="IPR038765">
    <property type="entry name" value="Papain-like_cys_pep_sf"/>
</dbReference>
<keyword evidence="1" id="KW-0833">Ubl conjugation pathway</keyword>
<dbReference type="EMBL" id="WTPW01000772">
    <property type="protein sequence ID" value="KAF0481172.1"/>
    <property type="molecule type" value="Genomic_DNA"/>
</dbReference>
<evidence type="ECO:0000256" key="1">
    <source>
        <dbReference type="ARBA" id="ARBA00022786"/>
    </source>
</evidence>
<keyword evidence="4" id="KW-0645">Protease</keyword>
<dbReference type="PROSITE" id="PS50144">
    <property type="entry name" value="MATH"/>
    <property type="match status" value="1"/>
</dbReference>
<dbReference type="AlphaFoldDB" id="A0A8H4AD53"/>
<keyword evidence="5" id="KW-1185">Reference proteome</keyword>
<evidence type="ECO:0000259" key="2">
    <source>
        <dbReference type="PROSITE" id="PS50144"/>
    </source>
</evidence>
<dbReference type="InterPro" id="IPR050164">
    <property type="entry name" value="Peptidase_C19"/>
</dbReference>
<dbReference type="InterPro" id="IPR008974">
    <property type="entry name" value="TRAF-like"/>
</dbReference>
<dbReference type="Pfam" id="PF00443">
    <property type="entry name" value="UCH"/>
    <property type="match status" value="1"/>
</dbReference>
<dbReference type="Pfam" id="PF12436">
    <property type="entry name" value="USP7_ICP0_bdg"/>
    <property type="match status" value="1"/>
</dbReference>
<feature type="domain" description="USP" evidence="3">
    <location>
        <begin position="160"/>
        <end position="445"/>
    </location>
</feature>
<dbReference type="Gene3D" id="3.10.20.90">
    <property type="entry name" value="Phosphatidylinositol 3-kinase Catalytic Subunit, Chain A, domain 1"/>
    <property type="match status" value="2"/>
</dbReference>
<feature type="domain" description="MATH" evidence="2">
    <location>
        <begin position="21"/>
        <end position="150"/>
    </location>
</feature>
<dbReference type="PROSITE" id="PS50235">
    <property type="entry name" value="USP_3"/>
    <property type="match status" value="1"/>
</dbReference>
<dbReference type="InterPro" id="IPR001394">
    <property type="entry name" value="Peptidase_C19_UCH"/>
</dbReference>
<sequence length="796" mass="93448">MDYEAVARQIMPDLYHNVKDFQYHTWHVTDWKNLEKRLTGPEFKVGSGNWRLLIFPMGNYNYHDEDHVGIYLDFVDPYNELHITAQFALIMWNQEEPTKFVSHDTYHTFTNLESDWGFTEFHDKDKLFTPADGRTRPIIENDACNISVLIRILEDPTGYIGLKSQRVNTFLNPVLQLLYYLKYLQKTLYQIPIESDKSAKSITSALQRIFYQLNVSDTEVETTELTKFFGWDTFNMSDIREFIKVLEDDLENKMKNTKADGTINKLFAGTKKTYIKCVNVDYEYQCIEDYYDIQFTVNEGETLDDSFMKFIQEEDLVGNNKYDAERYGLQVAKKRVAFESFPPVLRIYLNYDAETDFTSDNRYGFPAEIDLQKYLSLEVDKSKSCRYLLYGVLAYNSSNKKYSAFVRPEINRGWIKFNDDKVTLESFGEIFRKHNGAYMLIYICDSDVNEILSPIPSEDIPKCLHEEESDLYMQTLVVTEEIFKSHRGLDIADFNNEQYPFYEPFQFKISKEITYSAFKMMISVKFEIPIDQIKLWVINLLDNTTKLQEPITDDFLDKSMENVRTKLVNSYEELKLYMEVLEKPMKKQLNSNDESLQNNEIIIFLKYFNPDVQSLEGLGHLYVQINSRIDSIFPIIRKKMKLSPKTLFDIYEEFASYTIKNMMPEFTFQIAGIQNGDIICVQKTLTNIETQKLVDAGRICNIAQFYESLSMKIVVQFKSKFGYKDSIPEFNLVLNKNMTYENVVRQIAIYLNTDPSRLRLTSEYPKKEIDTTNSQTLSEILQSSTCLYYEIFDANI</sequence>
<proteinExistence type="predicted"/>
<dbReference type="GO" id="GO:0006508">
    <property type="term" value="P:proteolysis"/>
    <property type="evidence" value="ECO:0007669"/>
    <property type="project" value="UniProtKB-KW"/>
</dbReference>
<dbReference type="GO" id="GO:0005829">
    <property type="term" value="C:cytosol"/>
    <property type="evidence" value="ECO:0007669"/>
    <property type="project" value="TreeGrafter"/>
</dbReference>
<dbReference type="Proteomes" id="UP000439903">
    <property type="component" value="Unassembled WGS sequence"/>
</dbReference>
<evidence type="ECO:0000313" key="5">
    <source>
        <dbReference type="Proteomes" id="UP000439903"/>
    </source>
</evidence>
<dbReference type="GO" id="GO:0005634">
    <property type="term" value="C:nucleus"/>
    <property type="evidence" value="ECO:0007669"/>
    <property type="project" value="TreeGrafter"/>
</dbReference>
<dbReference type="SUPFAM" id="SSF54001">
    <property type="entry name" value="Cysteine proteinases"/>
    <property type="match status" value="1"/>
</dbReference>
<dbReference type="SUPFAM" id="SSF49599">
    <property type="entry name" value="TRAF domain-like"/>
    <property type="match status" value="1"/>
</dbReference>
<reference evidence="4 5" key="1">
    <citation type="journal article" date="2019" name="Environ. Microbiol.">
        <title>At the nexus of three kingdoms: the genome of the mycorrhizal fungus Gigaspora margarita provides insights into plant, endobacterial and fungal interactions.</title>
        <authorList>
            <person name="Venice F."/>
            <person name="Ghignone S."/>
            <person name="Salvioli di Fossalunga A."/>
            <person name="Amselem J."/>
            <person name="Novero M."/>
            <person name="Xianan X."/>
            <person name="Sedzielewska Toro K."/>
            <person name="Morin E."/>
            <person name="Lipzen A."/>
            <person name="Grigoriev I.V."/>
            <person name="Henrissat B."/>
            <person name="Martin F.M."/>
            <person name="Bonfante P."/>
        </authorList>
    </citation>
    <scope>NUCLEOTIDE SEQUENCE [LARGE SCALE GENOMIC DNA]</scope>
    <source>
        <strain evidence="4 5">BEG34</strain>
    </source>
</reference>
<dbReference type="PANTHER" id="PTHR24006">
    <property type="entry name" value="UBIQUITIN CARBOXYL-TERMINAL HYDROLASE"/>
    <property type="match status" value="1"/>
</dbReference>
<evidence type="ECO:0000259" key="3">
    <source>
        <dbReference type="PROSITE" id="PS50235"/>
    </source>
</evidence>
<evidence type="ECO:0000313" key="4">
    <source>
        <dbReference type="EMBL" id="KAF0481172.1"/>
    </source>
</evidence>
<organism evidence="4 5">
    <name type="scientific">Gigaspora margarita</name>
    <dbReference type="NCBI Taxonomy" id="4874"/>
    <lineage>
        <taxon>Eukaryota</taxon>
        <taxon>Fungi</taxon>
        <taxon>Fungi incertae sedis</taxon>
        <taxon>Mucoromycota</taxon>
        <taxon>Glomeromycotina</taxon>
        <taxon>Glomeromycetes</taxon>
        <taxon>Diversisporales</taxon>
        <taxon>Gigasporaceae</taxon>
        <taxon>Gigaspora</taxon>
    </lineage>
</organism>
<dbReference type="GO" id="GO:0031647">
    <property type="term" value="P:regulation of protein stability"/>
    <property type="evidence" value="ECO:0007669"/>
    <property type="project" value="TreeGrafter"/>
</dbReference>
<dbReference type="OrthoDB" id="420187at2759"/>
<dbReference type="InterPro" id="IPR028889">
    <property type="entry name" value="USP"/>
</dbReference>
<protein>
    <submittedName>
        <fullName evidence="4">Putative ubiquitin-specific processing protease 21</fullName>
    </submittedName>
</protein>
<accession>A0A8H4AD53</accession>
<keyword evidence="4" id="KW-0378">Hydrolase</keyword>
<dbReference type="Pfam" id="PF22486">
    <property type="entry name" value="MATH_2"/>
    <property type="match status" value="1"/>
</dbReference>
<dbReference type="GO" id="GO:0016579">
    <property type="term" value="P:protein deubiquitination"/>
    <property type="evidence" value="ECO:0007669"/>
    <property type="project" value="InterPro"/>
</dbReference>